<gene>
    <name evidence="5" type="ORF">MFLO_15022</name>
</gene>
<evidence type="ECO:0000256" key="3">
    <source>
        <dbReference type="ARBA" id="ARBA00022777"/>
    </source>
</evidence>
<dbReference type="Gene3D" id="3.40.50.10350">
    <property type="entry name" value="Glycerate kinase, domain 1"/>
    <property type="match status" value="1"/>
</dbReference>
<accession>A0ABN0RBQ0</accession>
<dbReference type="PANTHER" id="PTHR21599:SF0">
    <property type="entry name" value="GLYCERATE KINASE"/>
    <property type="match status" value="1"/>
</dbReference>
<evidence type="ECO:0000256" key="2">
    <source>
        <dbReference type="ARBA" id="ARBA00022679"/>
    </source>
</evidence>
<dbReference type="InterPro" id="IPR004381">
    <property type="entry name" value="Glycerate_kinase"/>
</dbReference>
<evidence type="ECO:0000313" key="6">
    <source>
        <dbReference type="Proteomes" id="UP000019249"/>
    </source>
</evidence>
<comment type="caution">
    <text evidence="5">The sequence shown here is derived from an EMBL/GenBank/DDBJ whole genome shotgun (WGS) entry which is preliminary data.</text>
</comment>
<dbReference type="PANTHER" id="PTHR21599">
    <property type="entry name" value="GLYCERATE KINASE"/>
    <property type="match status" value="1"/>
</dbReference>
<dbReference type="Proteomes" id="UP000019249">
    <property type="component" value="Unassembled WGS sequence"/>
</dbReference>
<dbReference type="EMBL" id="AODF01000044">
    <property type="protein sequence ID" value="EUJ25649.1"/>
    <property type="molecule type" value="Genomic_DNA"/>
</dbReference>
<evidence type="ECO:0000256" key="4">
    <source>
        <dbReference type="PIRNR" id="PIRNR006078"/>
    </source>
</evidence>
<dbReference type="Gene3D" id="3.90.1510.10">
    <property type="entry name" value="Glycerate kinase, domain 2"/>
    <property type="match status" value="1"/>
</dbReference>
<keyword evidence="3 4" id="KW-0418">Kinase</keyword>
<dbReference type="InterPro" id="IPR018193">
    <property type="entry name" value="Glyc_kinase_flavodox-like_fold"/>
</dbReference>
<evidence type="ECO:0000313" key="5">
    <source>
        <dbReference type="EMBL" id="EUJ25649.1"/>
    </source>
</evidence>
<dbReference type="PIRSF" id="PIRSF006078">
    <property type="entry name" value="GlxK"/>
    <property type="match status" value="1"/>
</dbReference>
<name>A0ABN0RBQ0_9LIST</name>
<dbReference type="InterPro" id="IPR018197">
    <property type="entry name" value="Glycerate_kinase_RE-like"/>
</dbReference>
<evidence type="ECO:0000256" key="1">
    <source>
        <dbReference type="ARBA" id="ARBA00006284"/>
    </source>
</evidence>
<dbReference type="SUPFAM" id="SSF110738">
    <property type="entry name" value="Glycerate kinase I"/>
    <property type="match status" value="1"/>
</dbReference>
<reference evidence="5 6" key="1">
    <citation type="journal article" date="2014" name="Int. J. Syst. Evol. Microbiol.">
        <title>Listeria floridensis sp. nov., Listeria aquatica sp. nov., Listeria cornellensis sp. nov., Listeria riparia sp. nov. and Listeria grandensis sp. nov., from agricultural and natural environments.</title>
        <authorList>
            <person name="den Bakker H.C."/>
            <person name="Warchocki S."/>
            <person name="Wright E.M."/>
            <person name="Allred A.F."/>
            <person name="Ahlstrom C."/>
            <person name="Manuel C.S."/>
            <person name="Stasiewicz M.J."/>
            <person name="Burrell A."/>
            <person name="Roof S."/>
            <person name="Strawn L."/>
            <person name="Fortes E.D."/>
            <person name="Nightingale K.K."/>
            <person name="Kephart D."/>
            <person name="Wiedmann M."/>
        </authorList>
    </citation>
    <scope>NUCLEOTIDE SEQUENCE [LARGE SCALE GENOMIC DNA]</scope>
    <source>
        <strain evidence="5 6">FSL S10-1187</strain>
    </source>
</reference>
<protein>
    <submittedName>
        <fullName evidence="5">Glycerate kinase</fullName>
    </submittedName>
</protein>
<dbReference type="InterPro" id="IPR036129">
    <property type="entry name" value="Glycerate_kinase_sf"/>
</dbReference>
<dbReference type="Pfam" id="PF02595">
    <property type="entry name" value="Gly_kinase"/>
    <property type="match status" value="1"/>
</dbReference>
<dbReference type="NCBIfam" id="TIGR00045">
    <property type="entry name" value="glycerate kinase"/>
    <property type="match status" value="1"/>
</dbReference>
<organism evidence="5 6">
    <name type="scientific">Listeria floridensis FSL S10-1187</name>
    <dbReference type="NCBI Taxonomy" id="1265817"/>
    <lineage>
        <taxon>Bacteria</taxon>
        <taxon>Bacillati</taxon>
        <taxon>Bacillota</taxon>
        <taxon>Bacilli</taxon>
        <taxon>Bacillales</taxon>
        <taxon>Listeriaceae</taxon>
        <taxon>Listeria</taxon>
    </lineage>
</organism>
<sequence length="384" mass="40374">MEKGDMMLSEKGGVEMKIVIAPDSFKEALSAAEVAKAIRDGFAEVFPKADYALLPVGDGGEGTLRALSSALGAELKRVWVSGPFLDLIEVELGFANEGKTAFIEMAEVVGLELVPEGKRDPLNVSTRGVGELILHAARQGATEIVIGIGGTASQDGGIGMAEALGYRFFDQSGQPVDPLGKNLHRISKIDKTHLDPLLNQITITVITDVTNPLCGESGAAAIFGRQKGLPQEAIREADQALYMFYNRFFSVPEEPGSGAGGGMGAGLAVFAGGKLVRGIDYVIEVLELKRVCADADIVITGEGSMDGQTASGKAPLGVLRAVPAGIPVIAICGSVLEGSEHLYEEGMTAIFPSINEVAARGKILQNTRQNLTRTARNIAKLLEL</sequence>
<proteinExistence type="inferred from homology"/>
<keyword evidence="2 4" id="KW-0808">Transferase</keyword>
<comment type="similarity">
    <text evidence="1 4">Belongs to the glycerate kinase type-1 family.</text>
</comment>
<dbReference type="GO" id="GO:0016301">
    <property type="term" value="F:kinase activity"/>
    <property type="evidence" value="ECO:0007669"/>
    <property type="project" value="UniProtKB-KW"/>
</dbReference>
<keyword evidence="6" id="KW-1185">Reference proteome</keyword>